<organism evidence="1 2">
    <name type="scientific">Neisseria meningitidis serogroup B</name>
    <dbReference type="NCBI Taxonomy" id="491"/>
    <lineage>
        <taxon>Bacteria</taxon>
        <taxon>Pseudomonadati</taxon>
        <taxon>Pseudomonadota</taxon>
        <taxon>Betaproteobacteria</taxon>
        <taxon>Neisseriales</taxon>
        <taxon>Neisseriaceae</taxon>
        <taxon>Neisseria</taxon>
    </lineage>
</organism>
<sequence>MDTLSFPRRRESSPFGFACFKFRVTSTSSFPRRRESSPLSFSHFR</sequence>
<accession>A0A0H5QFK4</accession>
<name>A0A0H5QFK4_NEIMI</name>
<dbReference type="EMBL" id="CVTF01000115">
    <property type="protein sequence ID" value="CRZ00050.1"/>
    <property type="molecule type" value="Genomic_DNA"/>
</dbReference>
<reference evidence="1 2" key="1">
    <citation type="submission" date="2014-11" db="EMBL/GenBank/DDBJ databases">
        <authorList>
            <person name="Diene M.Seydina."/>
        </authorList>
    </citation>
    <scope>NUCLEOTIDE SEQUENCE [LARGE SCALE GENOMIC DNA]</scope>
    <source>
        <strain evidence="1 2">Neisseria meningitidis CHUV</strain>
    </source>
</reference>
<proteinExistence type="predicted"/>
<evidence type="ECO:0000313" key="2">
    <source>
        <dbReference type="Proteomes" id="UP000182715"/>
    </source>
</evidence>
<dbReference type="Proteomes" id="UP000182715">
    <property type="component" value="Unassembled WGS sequence"/>
</dbReference>
<protein>
    <submittedName>
        <fullName evidence="1">PilS cassette</fullName>
    </submittedName>
</protein>
<dbReference type="AlphaFoldDB" id="A0A0H5QFK4"/>
<evidence type="ECO:0000313" key="1">
    <source>
        <dbReference type="EMBL" id="CRZ00050.1"/>
    </source>
</evidence>